<dbReference type="Proteomes" id="UP001186944">
    <property type="component" value="Unassembled WGS sequence"/>
</dbReference>
<organism evidence="4 5">
    <name type="scientific">Pinctada imbricata</name>
    <name type="common">Atlantic pearl-oyster</name>
    <name type="synonym">Pinctada martensii</name>
    <dbReference type="NCBI Taxonomy" id="66713"/>
    <lineage>
        <taxon>Eukaryota</taxon>
        <taxon>Metazoa</taxon>
        <taxon>Spiralia</taxon>
        <taxon>Lophotrochozoa</taxon>
        <taxon>Mollusca</taxon>
        <taxon>Bivalvia</taxon>
        <taxon>Autobranchia</taxon>
        <taxon>Pteriomorphia</taxon>
        <taxon>Pterioida</taxon>
        <taxon>Pterioidea</taxon>
        <taxon>Pteriidae</taxon>
        <taxon>Pinctada</taxon>
    </lineage>
</organism>
<dbReference type="PANTHER" id="PTHR23095:SF46">
    <property type="entry name" value="GAG PROTEIN"/>
    <property type="match status" value="1"/>
</dbReference>
<accession>A0AA88XS78</accession>
<evidence type="ECO:0000259" key="3">
    <source>
        <dbReference type="PROSITE" id="PS50158"/>
    </source>
</evidence>
<keyword evidence="1" id="KW-0863">Zinc-finger</keyword>
<dbReference type="PROSITE" id="PS50158">
    <property type="entry name" value="ZF_CCHC"/>
    <property type="match status" value="1"/>
</dbReference>
<feature type="domain" description="CCHC-type" evidence="3">
    <location>
        <begin position="351"/>
        <end position="365"/>
    </location>
</feature>
<keyword evidence="5" id="KW-1185">Reference proteome</keyword>
<feature type="region of interest" description="Disordered" evidence="2">
    <location>
        <begin position="274"/>
        <end position="316"/>
    </location>
</feature>
<dbReference type="GO" id="GO:0003676">
    <property type="term" value="F:nucleic acid binding"/>
    <property type="evidence" value="ECO:0007669"/>
    <property type="project" value="InterPro"/>
</dbReference>
<keyword evidence="1" id="KW-0479">Metal-binding</keyword>
<dbReference type="AlphaFoldDB" id="A0AA88XS78"/>
<feature type="compositionally biased region" description="Basic and acidic residues" evidence="2">
    <location>
        <begin position="277"/>
        <end position="303"/>
    </location>
</feature>
<dbReference type="EMBL" id="VSWD01000012">
    <property type="protein sequence ID" value="KAK3086527.1"/>
    <property type="molecule type" value="Genomic_DNA"/>
</dbReference>
<dbReference type="InterPro" id="IPR001878">
    <property type="entry name" value="Znf_CCHC"/>
</dbReference>
<evidence type="ECO:0000256" key="1">
    <source>
        <dbReference type="PROSITE-ProRule" id="PRU00047"/>
    </source>
</evidence>
<evidence type="ECO:0000256" key="2">
    <source>
        <dbReference type="SAM" id="MobiDB-lite"/>
    </source>
</evidence>
<dbReference type="PANTHER" id="PTHR23095">
    <property type="entry name" value="PARANEOPLASTIC ANTIGEN"/>
    <property type="match status" value="1"/>
</dbReference>
<feature type="region of interest" description="Disordered" evidence="2">
    <location>
        <begin position="234"/>
        <end position="258"/>
    </location>
</feature>
<sequence>MTEFTEEELKHLGSILKELKIKPKADTAADFKQWMTAYVAQMDKDDNSTVKTEPGTDTATPKITTAHHIPKVSCFSGDGSKQDTTYDLWRYEIDCLIREKYSEASIAQAIRRSLRGDAGKVAMRLGPEATVSQILEKMESVFGTVERGETIMQEFYSAIQGKNEDCMSWSCRLEEIYRKAVVKGVAKRDESNEKLRSKFWNGLHQWLRDITGYKFDKISDFDTLRKEVRLVEKEHETKKAQSNMAVSKDESTKSDDISELKGMIQQLTTKVNCLEKGQQKSRDSESTSDRDRGHFYQKSDRGRGTYTRQNYRGGFRGNYRGGTRSYGHELQYFYPDTQFESYSTDDGEPICYRCRQSGHLARGCRVILDHSKRGLNFNRPSSRGKR</sequence>
<dbReference type="InterPro" id="IPR026523">
    <property type="entry name" value="PNMA"/>
</dbReference>
<dbReference type="InterPro" id="IPR048270">
    <property type="entry name" value="PNMA_C"/>
</dbReference>
<dbReference type="Pfam" id="PF14893">
    <property type="entry name" value="PNMA"/>
    <property type="match status" value="1"/>
</dbReference>
<feature type="compositionally biased region" description="Basic and acidic residues" evidence="2">
    <location>
        <begin position="247"/>
        <end position="258"/>
    </location>
</feature>
<reference evidence="4" key="1">
    <citation type="submission" date="2019-08" db="EMBL/GenBank/DDBJ databases">
        <title>The improved chromosome-level genome for the pearl oyster Pinctada fucata martensii using PacBio sequencing and Hi-C.</title>
        <authorList>
            <person name="Zheng Z."/>
        </authorList>
    </citation>
    <scope>NUCLEOTIDE SEQUENCE</scope>
    <source>
        <strain evidence="4">ZZ-2019</strain>
        <tissue evidence="4">Adductor muscle</tissue>
    </source>
</reference>
<gene>
    <name evidence="4" type="ORF">FSP39_019633</name>
</gene>
<keyword evidence="1" id="KW-0862">Zinc</keyword>
<evidence type="ECO:0000313" key="4">
    <source>
        <dbReference type="EMBL" id="KAK3086527.1"/>
    </source>
</evidence>
<name>A0AA88XS78_PINIB</name>
<dbReference type="SMART" id="SM00343">
    <property type="entry name" value="ZnF_C2HC"/>
    <property type="match status" value="1"/>
</dbReference>
<dbReference type="InterPro" id="IPR036875">
    <property type="entry name" value="Znf_CCHC_sf"/>
</dbReference>
<protein>
    <recommendedName>
        <fullName evidence="3">CCHC-type domain-containing protein</fullName>
    </recommendedName>
</protein>
<dbReference type="GO" id="GO:0008270">
    <property type="term" value="F:zinc ion binding"/>
    <property type="evidence" value="ECO:0007669"/>
    <property type="project" value="UniProtKB-KW"/>
</dbReference>
<evidence type="ECO:0000313" key="5">
    <source>
        <dbReference type="Proteomes" id="UP001186944"/>
    </source>
</evidence>
<dbReference type="SUPFAM" id="SSF57756">
    <property type="entry name" value="Retrovirus zinc finger-like domains"/>
    <property type="match status" value="1"/>
</dbReference>
<proteinExistence type="predicted"/>
<comment type="caution">
    <text evidence="4">The sequence shown here is derived from an EMBL/GenBank/DDBJ whole genome shotgun (WGS) entry which is preliminary data.</text>
</comment>